<organism evidence="2 3">
    <name type="scientific">Mycena albidolilacea</name>
    <dbReference type="NCBI Taxonomy" id="1033008"/>
    <lineage>
        <taxon>Eukaryota</taxon>
        <taxon>Fungi</taxon>
        <taxon>Dikarya</taxon>
        <taxon>Basidiomycota</taxon>
        <taxon>Agaricomycotina</taxon>
        <taxon>Agaricomycetes</taxon>
        <taxon>Agaricomycetidae</taxon>
        <taxon>Agaricales</taxon>
        <taxon>Marasmiineae</taxon>
        <taxon>Mycenaceae</taxon>
        <taxon>Mycena</taxon>
    </lineage>
</organism>
<name>A0AAD7A6X8_9AGAR</name>
<feature type="domain" description="EF-hand" evidence="1">
    <location>
        <begin position="438"/>
        <end position="473"/>
    </location>
</feature>
<comment type="caution">
    <text evidence="2">The sequence shown here is derived from an EMBL/GenBank/DDBJ whole genome shotgun (WGS) entry which is preliminary data.</text>
</comment>
<dbReference type="AlphaFoldDB" id="A0AAD7A6X8"/>
<protein>
    <recommendedName>
        <fullName evidence="1">EF-hand domain-containing protein</fullName>
    </recommendedName>
</protein>
<accession>A0AAD7A6X8</accession>
<evidence type="ECO:0000313" key="2">
    <source>
        <dbReference type="EMBL" id="KAJ7350343.1"/>
    </source>
</evidence>
<evidence type="ECO:0000313" key="3">
    <source>
        <dbReference type="Proteomes" id="UP001218218"/>
    </source>
</evidence>
<dbReference type="EMBL" id="JARIHO010000014">
    <property type="protein sequence ID" value="KAJ7350343.1"/>
    <property type="molecule type" value="Genomic_DNA"/>
</dbReference>
<keyword evidence="3" id="KW-1185">Reference proteome</keyword>
<dbReference type="Proteomes" id="UP001218218">
    <property type="component" value="Unassembled WGS sequence"/>
</dbReference>
<dbReference type="GO" id="GO:0005509">
    <property type="term" value="F:calcium ion binding"/>
    <property type="evidence" value="ECO:0007669"/>
    <property type="project" value="InterPro"/>
</dbReference>
<reference evidence="2" key="1">
    <citation type="submission" date="2023-03" db="EMBL/GenBank/DDBJ databases">
        <title>Massive genome expansion in bonnet fungi (Mycena s.s.) driven by repeated elements and novel gene families across ecological guilds.</title>
        <authorList>
            <consortium name="Lawrence Berkeley National Laboratory"/>
            <person name="Harder C.B."/>
            <person name="Miyauchi S."/>
            <person name="Viragh M."/>
            <person name="Kuo A."/>
            <person name="Thoen E."/>
            <person name="Andreopoulos B."/>
            <person name="Lu D."/>
            <person name="Skrede I."/>
            <person name="Drula E."/>
            <person name="Henrissat B."/>
            <person name="Morin E."/>
            <person name="Kohler A."/>
            <person name="Barry K."/>
            <person name="LaButti K."/>
            <person name="Morin E."/>
            <person name="Salamov A."/>
            <person name="Lipzen A."/>
            <person name="Mereny Z."/>
            <person name="Hegedus B."/>
            <person name="Baldrian P."/>
            <person name="Stursova M."/>
            <person name="Weitz H."/>
            <person name="Taylor A."/>
            <person name="Grigoriev I.V."/>
            <person name="Nagy L.G."/>
            <person name="Martin F."/>
            <person name="Kauserud H."/>
        </authorList>
    </citation>
    <scope>NUCLEOTIDE SEQUENCE</scope>
    <source>
        <strain evidence="2">CBHHK002</strain>
    </source>
</reference>
<proteinExistence type="predicted"/>
<evidence type="ECO:0000259" key="1">
    <source>
        <dbReference type="PROSITE" id="PS50222"/>
    </source>
</evidence>
<dbReference type="PROSITE" id="PS50222">
    <property type="entry name" value="EF_HAND_2"/>
    <property type="match status" value="1"/>
</dbReference>
<dbReference type="SUPFAM" id="SSF57850">
    <property type="entry name" value="RING/U-box"/>
    <property type="match status" value="1"/>
</dbReference>
<dbReference type="InterPro" id="IPR002048">
    <property type="entry name" value="EF_hand_dom"/>
</dbReference>
<gene>
    <name evidence="2" type="ORF">DFH08DRAFT_695370</name>
</gene>
<sequence length="1196" mass="134281">MILNAPCPLEDRLSAPIGKASDAYEKLNTFYTANSATITSAAGSLAAAVNLDVKSIENTITTFAETSAILMKGLDALGQVHPFVGVAVTAFKLVITLDITRRQNNKKVLVVKIQMQDLMTILFQLRNMRDPEEKGPDGTTLKDRMSGLMQSIAKDITACGSACDVYMKKSFLAKTIKSKIYESRLAGYVTMFADHKKAINDSLHIHTALGVDAANKKLDTQDVHLKVIEDKMEALFRKLDTPRERDVQKFIEDKGGAKACVDNDATLQELVLKSGENLASLDPAHSGNGDLVSAKKMLNKELSEDVDEAFKKNMKLFDRKLEMQSRQLADTISSTGEHIISVLSGGAHDRVQDPDLQAIWKEQGWKGSVKARHFVLALNDYFTEKFSNVDIAAAASVAGSVAGSAPASPLMSPTSPTLMTELHPGAKPEDDRWALKYINVAHLQSILEAVDDDGTGFVSIKEANDFAMSRPEGWSLLSWLAFWAAGWHATVTWYKNRIYNILDAMMSLIQHLKSANVQAADTYFAGQAIQRVELLLRSTRSAPGSIYEDVRLKRIADAFQDLEEKKLLTQLDGLMYELDDTATLRLITGSRRIERYVYPLLYHLLKRHFDIMRLACVHILDSDEFTGMSGSLAIIFQAVDERTTTLEAVLKSTSMDVRERLGHVAFGMFQLTYGEYKRDPVNNTIHSHDEEDGFEYDDEDLAPDFDEDDEETQKSVFARMDTDCLRYETDNEPCDVYDFEKEHPPPATLADALDGMWTGQLREIDDGTVTVQEGTMSMILTRAGDKLSGAIENYTDILDVEGTVTENREVVFTITWTDYAVVCTGQYDAVTDTITGFWEAKEDEDSSEDSDRSPFVFCRTPAAAYRFRYTDAQFTQNPARARWGFAIAATIDQVQRTHISWPYLKKRFAERKRYIELTKRENAAVWKYTPWTPLDDDEEAELQRLKVDLQPCDARFYDTVVDFEQQKVVSYDRDCASCRRHIQDVWIFCIQCMDGRYCDAIDLCCECIDQTPERDGFVHSNSHLMIKTFRRIHDGEIAWIVPEARVVAERAKKAFQEASSLLSRIEGGKRGGRSKKGKHAAKQICSCCEKSVSSGPCWVCIDCVEEPYICMDCDAKRATVNPDLASSHDLRHPLVFIRDNEPIPEPVTTDVRLAELETKMQGLDSKIAALEEKLDSRFTSLEVLLNGIGEKLLVKN</sequence>